<keyword evidence="3" id="KW-1185">Reference proteome</keyword>
<keyword evidence="1" id="KW-0472">Membrane</keyword>
<keyword evidence="1" id="KW-0812">Transmembrane</keyword>
<protein>
    <submittedName>
        <fullName evidence="2">Uncharacterized protein</fullName>
    </submittedName>
</protein>
<feature type="transmembrane region" description="Helical" evidence="1">
    <location>
        <begin position="51"/>
        <end position="70"/>
    </location>
</feature>
<keyword evidence="1" id="KW-1133">Transmembrane helix</keyword>
<dbReference type="Proteomes" id="UP000279275">
    <property type="component" value="Unassembled WGS sequence"/>
</dbReference>
<reference evidence="2 3" key="1">
    <citation type="submission" date="2018-10" db="EMBL/GenBank/DDBJ databases">
        <title>Isolation from cow dung.</title>
        <authorList>
            <person name="Ling L."/>
        </authorList>
    </citation>
    <scope>NUCLEOTIDE SEQUENCE [LARGE SCALE GENOMIC DNA]</scope>
    <source>
        <strain evidence="2 3">NEAU-LL90</strain>
    </source>
</reference>
<evidence type="ECO:0000313" key="3">
    <source>
        <dbReference type="Proteomes" id="UP000279275"/>
    </source>
</evidence>
<dbReference type="EMBL" id="RFFH01000003">
    <property type="protein sequence ID" value="RMI33592.1"/>
    <property type="molecule type" value="Genomic_DNA"/>
</dbReference>
<gene>
    <name evidence="2" type="ORF">EBN03_10845</name>
</gene>
<feature type="transmembrane region" description="Helical" evidence="1">
    <location>
        <begin position="76"/>
        <end position="99"/>
    </location>
</feature>
<organism evidence="2 3">
    <name type="scientific">Nocardia stercoris</name>
    <dbReference type="NCBI Taxonomy" id="2483361"/>
    <lineage>
        <taxon>Bacteria</taxon>
        <taxon>Bacillati</taxon>
        <taxon>Actinomycetota</taxon>
        <taxon>Actinomycetes</taxon>
        <taxon>Mycobacteriales</taxon>
        <taxon>Nocardiaceae</taxon>
        <taxon>Nocardia</taxon>
    </lineage>
</organism>
<dbReference type="InterPro" id="IPR045713">
    <property type="entry name" value="DUF6069"/>
</dbReference>
<accession>A0A3M2L7B8</accession>
<proteinExistence type="predicted"/>
<comment type="caution">
    <text evidence="2">The sequence shown here is derived from an EMBL/GenBank/DDBJ whole genome shotgun (WGS) entry which is preliminary data.</text>
</comment>
<dbReference type="Pfam" id="PF19545">
    <property type="entry name" value="DUF6069"/>
    <property type="match status" value="1"/>
</dbReference>
<feature type="transmembrane region" description="Helical" evidence="1">
    <location>
        <begin position="20"/>
        <end position="42"/>
    </location>
</feature>
<evidence type="ECO:0000256" key="1">
    <source>
        <dbReference type="SAM" id="Phobius"/>
    </source>
</evidence>
<evidence type="ECO:0000313" key="2">
    <source>
        <dbReference type="EMBL" id="RMI33592.1"/>
    </source>
</evidence>
<dbReference type="AlphaFoldDB" id="A0A3M2L7B8"/>
<name>A0A3M2L7B8_9NOCA</name>
<sequence length="106" mass="10886">MFHIPVLAPARDGAYGTANTTSYALGAAVVALLATALLELLLDAMPNPLTFFYWITGLVTAAATILPFTVPADQNAQYATAAINLITGCAMISMLGSIAPGSIRSA</sequence>